<dbReference type="Proteomes" id="UP000199308">
    <property type="component" value="Unassembled WGS sequence"/>
</dbReference>
<dbReference type="Gene3D" id="3.30.200.20">
    <property type="entry name" value="Phosphorylase Kinase, domain 1"/>
    <property type="match status" value="1"/>
</dbReference>
<dbReference type="SUPFAM" id="SSF56112">
    <property type="entry name" value="Protein kinase-like (PK-like)"/>
    <property type="match status" value="1"/>
</dbReference>
<dbReference type="InterPro" id="IPR016477">
    <property type="entry name" value="Fructo-/Ketosamine-3-kinase"/>
</dbReference>
<accession>A0A1I0EQL1</accession>
<sequence>MWHAIEQAISEATNTSFTIQQKTPVHGGDINLAFEISDGKQPYFLKLNHKDNKKLLSAETFALKQLSTFKCIATPKVICSGETLDKGFLVLEFIEFRKGSPEFWRALGEQLANLHVDSVHGQFGWQEDNYIGSTLQPNQWSSNWRQFFSEQRIGWQLQLLREKGISFGDIDAIVQKTHDLINHKATPSLVHGDLWQGNIGFSSNGPIIFDPACYYGDREVDIAMTELFGNLPKEFYDGYEKVAPLDNGYKIRKHVYNFYHLLNHTNLFGGLYQAQALDCWEKLQRFDI</sequence>
<evidence type="ECO:0000313" key="3">
    <source>
        <dbReference type="EMBL" id="SET47589.1"/>
    </source>
</evidence>
<dbReference type="Gene3D" id="3.90.1200.10">
    <property type="match status" value="1"/>
</dbReference>
<dbReference type="Pfam" id="PF03881">
    <property type="entry name" value="Fructosamin_kin"/>
    <property type="match status" value="1"/>
</dbReference>
<dbReference type="PANTHER" id="PTHR12149:SF8">
    <property type="entry name" value="PROTEIN-RIBULOSAMINE 3-KINASE"/>
    <property type="match status" value="1"/>
</dbReference>
<dbReference type="PANTHER" id="PTHR12149">
    <property type="entry name" value="FRUCTOSAMINE 3 KINASE-RELATED PROTEIN"/>
    <property type="match status" value="1"/>
</dbReference>
<dbReference type="RefSeq" id="WP_093329567.1">
    <property type="nucleotide sequence ID" value="NZ_AP027363.1"/>
</dbReference>
<keyword evidence="2 3" id="KW-0418">Kinase</keyword>
<protein>
    <submittedName>
        <fullName evidence="3">Fructosamine-3-kinase</fullName>
    </submittedName>
</protein>
<dbReference type="PIRSF" id="PIRSF006221">
    <property type="entry name" value="Ketosamine-3-kinase"/>
    <property type="match status" value="1"/>
</dbReference>
<dbReference type="GO" id="GO:0016301">
    <property type="term" value="F:kinase activity"/>
    <property type="evidence" value="ECO:0007669"/>
    <property type="project" value="UniProtKB-UniRule"/>
</dbReference>
<dbReference type="InterPro" id="IPR011009">
    <property type="entry name" value="Kinase-like_dom_sf"/>
</dbReference>
<evidence type="ECO:0000256" key="1">
    <source>
        <dbReference type="ARBA" id="ARBA00009460"/>
    </source>
</evidence>
<comment type="similarity">
    <text evidence="1 2">Belongs to the fructosamine kinase family.</text>
</comment>
<reference evidence="3 4" key="1">
    <citation type="submission" date="2016-10" db="EMBL/GenBank/DDBJ databases">
        <authorList>
            <person name="de Groot N.N."/>
        </authorList>
    </citation>
    <scope>NUCLEOTIDE SEQUENCE [LARGE SCALE GENOMIC DNA]</scope>
    <source>
        <strain evidence="3 4">DSM 19706</strain>
    </source>
</reference>
<gene>
    <name evidence="3" type="ORF">SAMN05660429_01896</name>
</gene>
<organism evidence="3 4">
    <name type="scientific">Thalassotalea agarivorans</name>
    <name type="common">Thalassomonas agarivorans</name>
    <dbReference type="NCBI Taxonomy" id="349064"/>
    <lineage>
        <taxon>Bacteria</taxon>
        <taxon>Pseudomonadati</taxon>
        <taxon>Pseudomonadota</taxon>
        <taxon>Gammaproteobacteria</taxon>
        <taxon>Alteromonadales</taxon>
        <taxon>Colwelliaceae</taxon>
        <taxon>Thalassotalea</taxon>
    </lineage>
</organism>
<evidence type="ECO:0000313" key="4">
    <source>
        <dbReference type="Proteomes" id="UP000199308"/>
    </source>
</evidence>
<dbReference type="EMBL" id="FOHK01000008">
    <property type="protein sequence ID" value="SET47589.1"/>
    <property type="molecule type" value="Genomic_DNA"/>
</dbReference>
<keyword evidence="2" id="KW-0808">Transferase</keyword>
<evidence type="ECO:0000256" key="2">
    <source>
        <dbReference type="PIRNR" id="PIRNR006221"/>
    </source>
</evidence>
<dbReference type="OrthoDB" id="5291879at2"/>
<proteinExistence type="inferred from homology"/>
<keyword evidence="4" id="KW-1185">Reference proteome</keyword>
<dbReference type="AlphaFoldDB" id="A0A1I0EQL1"/>
<name>A0A1I0EQL1_THASX</name>
<dbReference type="STRING" id="349064.SAMN05660429_01896"/>